<dbReference type="Proteomes" id="UP000198528">
    <property type="component" value="Unassembled WGS sequence"/>
</dbReference>
<name>A0A1G6HX73_9ACTN</name>
<organism evidence="5 6">
    <name type="scientific">Parafannyhessea umbonata</name>
    <dbReference type="NCBI Taxonomy" id="604330"/>
    <lineage>
        <taxon>Bacteria</taxon>
        <taxon>Bacillati</taxon>
        <taxon>Actinomycetota</taxon>
        <taxon>Coriobacteriia</taxon>
        <taxon>Coriobacteriales</taxon>
        <taxon>Atopobiaceae</taxon>
        <taxon>Parafannyhessea</taxon>
    </lineage>
</organism>
<dbReference type="InterPro" id="IPR038726">
    <property type="entry name" value="PDDEXK_AddAB-type"/>
</dbReference>
<dbReference type="GO" id="GO:0006281">
    <property type="term" value="P:DNA repair"/>
    <property type="evidence" value="ECO:0007669"/>
    <property type="project" value="UniProtKB-KW"/>
</dbReference>
<reference evidence="6" key="1">
    <citation type="submission" date="2016-10" db="EMBL/GenBank/DDBJ databases">
        <authorList>
            <person name="Varghese N."/>
            <person name="Submissions S."/>
        </authorList>
    </citation>
    <scope>NUCLEOTIDE SEQUENCE [LARGE SCALE GENOMIC DNA]</scope>
    <source>
        <strain evidence="6">DSM 22619</strain>
    </source>
</reference>
<evidence type="ECO:0000256" key="1">
    <source>
        <dbReference type="ARBA" id="ARBA00022763"/>
    </source>
</evidence>
<evidence type="ECO:0000313" key="6">
    <source>
        <dbReference type="Proteomes" id="UP000198528"/>
    </source>
</evidence>
<evidence type="ECO:0000256" key="2">
    <source>
        <dbReference type="ARBA" id="ARBA00022806"/>
    </source>
</evidence>
<proteinExistence type="predicted"/>
<dbReference type="RefSeq" id="WP_090844467.1">
    <property type="nucleotide sequence ID" value="NZ_FMZL01000001.1"/>
</dbReference>
<keyword evidence="2" id="KW-0547">Nucleotide-binding</keyword>
<evidence type="ECO:0000313" key="5">
    <source>
        <dbReference type="EMBL" id="SDB98076.1"/>
    </source>
</evidence>
<dbReference type="EMBL" id="FMZL01000001">
    <property type="protein sequence ID" value="SDB98076.1"/>
    <property type="molecule type" value="Genomic_DNA"/>
</dbReference>
<keyword evidence="2" id="KW-0347">Helicase</keyword>
<dbReference type="Pfam" id="PF12705">
    <property type="entry name" value="PDDEXK_1"/>
    <property type="match status" value="1"/>
</dbReference>
<gene>
    <name evidence="5" type="ORF">SAMN04487824_101168</name>
</gene>
<keyword evidence="2" id="KW-0067">ATP-binding</keyword>
<keyword evidence="2" id="KW-0378">Hydrolase</keyword>
<dbReference type="GO" id="GO:0004386">
    <property type="term" value="F:helicase activity"/>
    <property type="evidence" value="ECO:0007669"/>
    <property type="project" value="UniProtKB-KW"/>
</dbReference>
<accession>A0A1G6HX73</accession>
<keyword evidence="3" id="KW-0234">DNA repair</keyword>
<keyword evidence="1" id="KW-0227">DNA damage</keyword>
<evidence type="ECO:0000259" key="4">
    <source>
        <dbReference type="Pfam" id="PF12705"/>
    </source>
</evidence>
<evidence type="ECO:0000256" key="3">
    <source>
        <dbReference type="ARBA" id="ARBA00023204"/>
    </source>
</evidence>
<sequence>MSLTIAQTHDARLVGEAAEAALKGALAAHGRATLLVPNFAMQLDVSRDLARRGLGLGVTVTTPLAWTRERWEVWGDGTQVVDPLTRTVAMQHALSSAADAGEGVAYNAGTVDVLGRLAKDALPWIPVSNGRVDVDALIDAGLTRREADVVRVLDRYRELLARSSFTEESVAMSCVAGRIIAAGAAPSLWPTVVVGLGLLARPTRELMRVLAGATDVTLCVRAQNPEATAGERRSADLVAAACARNGIDVTRVQEPCISAGTGFDNMKPAADEKRRAPELSALLESVFAGGGEVLAPKGAVSLALPAGPLAEAETVAREVCALSEEGAADIVVSVPDTSRAWRELAPKLAAHGLGVSAQLSVRVGDIPAGRAFLEYAASVAQLAELDATWPKPVRAEEGTYVRLGDMSWWPPRALADFLLSDVAHVPTARAYMLDADWRGDRLLTPSDVLQQLQNPKKTSGEVAAATRELLKGRLGSAASKLLAPYVSSQTGVSTSPAASGDTCAKLDDYILGEDGEVAARFPHEADRLSDALAAGALMAVLNVAATLKELGFSADQKAAGHVPLSALVAHAAAALERQAVVVRPCVPAGGSARVRIMDATAAASLAQCSVDAVVVCGQTSVEAPVKAEDDVASALLEALGVDPREDPMVRPRAGFWSQLAAARCHVTLERTLYDAKSKECYPSVMMTELLACYGVEDGDPAEKGFAIRSLSETRAAANLSASGVSPAPVASERPEAAGHVADASARALVNVPPEGKPDLLDGRPVLSASQIESYLECPYKWFSLRRLRLRDSDAGFGPMEMGTFAHHVLEVTHRTLLEEALASLEEAGGVVPDVARDLSARVPGSGVSEGDPELLAHARQVLSRALEEDRRTQFLVTRRRERPQAFVPHSVQDEGQLETLERDLLSAIDYESGLLVGFEPRLFEWDFGHGRDLVEYAGAWLNGTVDRIDVDAHGNAVVIDYKHKGVGGFTREYAALPGGPDGEPSASFSLPRRVQSLIYGQVVRRRFPSLVVKGAVYLSTRGREHALSGAVDANLMDRVFGSRAPSKATTEAVAVDPHGSFGTDGTHGMDALLDATEEAIRAAVARMLDGDIEAAPVDEGACAYCPVMNCERRIAK</sequence>
<dbReference type="AlphaFoldDB" id="A0A1G6HX73"/>
<keyword evidence="6" id="KW-1185">Reference proteome</keyword>
<protein>
    <submittedName>
        <fullName evidence="5">PD-(D/E)XK nuclease superfamily protein</fullName>
    </submittedName>
</protein>
<feature type="domain" description="PD-(D/E)XK endonuclease-like" evidence="4">
    <location>
        <begin position="766"/>
        <end position="1109"/>
    </location>
</feature>
<dbReference type="STRING" id="604330.SAMN04489857_0473"/>